<keyword evidence="2" id="KW-1185">Reference proteome</keyword>
<dbReference type="PANTHER" id="PTHR30050">
    <property type="entry name" value="CHROMOSOMAL REPLICATION INITIATOR PROTEIN DNAA"/>
    <property type="match status" value="1"/>
</dbReference>
<sequence length="317" mass="35869">MVESSMSSINEIVLAYVKKYSDEEKEFCPECLERGKETTMFRPQGDKITYDDGVKHVHKGVKKAAFCPVCGYSTLDGGTKPVTKDELERRTAQIATENSLKHGAIGYLTSTSIFAKDITNCTFDNFAKDNADRLQVARYVAKGAIHLSKGDNTHMILQGHTGSGKTHLAFATIKDVFSRTNYRIKYQKRQRGTSESVDAYRNIEIVFCSWPLLMKQIKDGFNDDQIKKATDRTVSALQTADIAVIDDLGAERDTDFNFEQIDNLMQIREDMPLIVTTNESFKELTEKYDERTVSRIQAHSALIKFDHVQDYRTEVAS</sequence>
<organism evidence="1 2">
    <name type="scientific">Ligilactobacillus salitolerans</name>
    <dbReference type="NCBI Taxonomy" id="1808352"/>
    <lineage>
        <taxon>Bacteria</taxon>
        <taxon>Bacillati</taxon>
        <taxon>Bacillota</taxon>
        <taxon>Bacilli</taxon>
        <taxon>Lactobacillales</taxon>
        <taxon>Lactobacillaceae</taxon>
        <taxon>Ligilactobacillus</taxon>
    </lineage>
</organism>
<dbReference type="PANTHER" id="PTHR30050:SF4">
    <property type="entry name" value="ATP-BINDING PROTEIN RV3427C IN INSERTION SEQUENCE-RELATED"/>
    <property type="match status" value="1"/>
</dbReference>
<reference evidence="1 2" key="1">
    <citation type="journal article" date="2019" name="Int. J. Syst. Evol. Microbiol.">
        <title>Lactobacillus salitolerans sp. nov., a novel lactic acid bacterium isolated from spent mushroom substrates.</title>
        <authorList>
            <person name="Tohno M."/>
            <person name="Tanizawa Y."/>
            <person name="Kojima Y."/>
            <person name="Sakamoto M."/>
            <person name="Nakamura Y."/>
            <person name="Ohkuma M."/>
            <person name="Kobayashi H."/>
        </authorList>
    </citation>
    <scope>NUCLEOTIDE SEQUENCE [LARGE SCALE GENOMIC DNA]</scope>
    <source>
        <strain evidence="1 2">YK43</strain>
    </source>
</reference>
<dbReference type="AlphaFoldDB" id="A0A401IT06"/>
<name>A0A401IT06_9LACO</name>
<evidence type="ECO:0000313" key="1">
    <source>
        <dbReference type="EMBL" id="GBG94625.1"/>
    </source>
</evidence>
<dbReference type="SUPFAM" id="SSF52540">
    <property type="entry name" value="P-loop containing nucleoside triphosphate hydrolases"/>
    <property type="match status" value="1"/>
</dbReference>
<dbReference type="Proteomes" id="UP000286848">
    <property type="component" value="Unassembled WGS sequence"/>
</dbReference>
<gene>
    <name evidence="1" type="ORF">LFYK43_10840</name>
</gene>
<dbReference type="EMBL" id="BFFP01000015">
    <property type="protein sequence ID" value="GBG94625.1"/>
    <property type="molecule type" value="Genomic_DNA"/>
</dbReference>
<evidence type="ECO:0000313" key="2">
    <source>
        <dbReference type="Proteomes" id="UP000286848"/>
    </source>
</evidence>
<proteinExistence type="predicted"/>
<dbReference type="Gene3D" id="3.40.50.300">
    <property type="entry name" value="P-loop containing nucleotide triphosphate hydrolases"/>
    <property type="match status" value="1"/>
</dbReference>
<dbReference type="GO" id="GO:0006260">
    <property type="term" value="P:DNA replication"/>
    <property type="evidence" value="ECO:0007669"/>
    <property type="project" value="TreeGrafter"/>
</dbReference>
<accession>A0A401IT06</accession>
<protein>
    <submittedName>
        <fullName evidence="1">DNA replication protein</fullName>
    </submittedName>
</protein>
<comment type="caution">
    <text evidence="1">The sequence shown here is derived from an EMBL/GenBank/DDBJ whole genome shotgun (WGS) entry which is preliminary data.</text>
</comment>
<dbReference type="InterPro" id="IPR027417">
    <property type="entry name" value="P-loop_NTPase"/>
</dbReference>